<dbReference type="PANTHER" id="PTHR11136:SF0">
    <property type="entry name" value="DIHYDROFOLATE SYNTHETASE-RELATED"/>
    <property type="match status" value="1"/>
</dbReference>
<comment type="catalytic activity">
    <reaction evidence="21">
        <text>7,8-dihydropteroate + L-glutamate + ATP = 7,8-dihydrofolate + ADP + phosphate + H(+)</text>
        <dbReference type="Rhea" id="RHEA:23584"/>
        <dbReference type="ChEBI" id="CHEBI:15378"/>
        <dbReference type="ChEBI" id="CHEBI:17839"/>
        <dbReference type="ChEBI" id="CHEBI:29985"/>
        <dbReference type="ChEBI" id="CHEBI:30616"/>
        <dbReference type="ChEBI" id="CHEBI:43474"/>
        <dbReference type="ChEBI" id="CHEBI:57451"/>
        <dbReference type="ChEBI" id="CHEBI:456216"/>
        <dbReference type="EC" id="6.3.2.12"/>
    </reaction>
</comment>
<dbReference type="Proteomes" id="UP000624703">
    <property type="component" value="Unassembled WGS sequence"/>
</dbReference>
<reference evidence="25" key="1">
    <citation type="submission" date="2021-01" db="EMBL/GenBank/DDBJ databases">
        <title>Modified the classification status of verrucomicrobia.</title>
        <authorList>
            <person name="Feng X."/>
        </authorList>
    </citation>
    <scope>NUCLEOTIDE SEQUENCE</scope>
    <source>
        <strain evidence="25">_KCTC 22039</strain>
    </source>
</reference>
<comment type="catalytic activity">
    <reaction evidence="19">
        <text>10-formyltetrahydrofolyl-(gamma-L-Glu)(n) + L-glutamate + ATP = 10-formyltetrahydrofolyl-(gamma-L-Glu)(n+1) + ADP + phosphate + H(+)</text>
        <dbReference type="Rhea" id="RHEA:51904"/>
        <dbReference type="Rhea" id="RHEA-COMP:13088"/>
        <dbReference type="Rhea" id="RHEA-COMP:14300"/>
        <dbReference type="ChEBI" id="CHEBI:15378"/>
        <dbReference type="ChEBI" id="CHEBI:29985"/>
        <dbReference type="ChEBI" id="CHEBI:30616"/>
        <dbReference type="ChEBI" id="CHEBI:43474"/>
        <dbReference type="ChEBI" id="CHEBI:134413"/>
        <dbReference type="ChEBI" id="CHEBI:456216"/>
        <dbReference type="EC" id="6.3.2.17"/>
    </reaction>
</comment>
<dbReference type="GO" id="GO:0046872">
    <property type="term" value="F:metal ion binding"/>
    <property type="evidence" value="ECO:0007669"/>
    <property type="project" value="UniProtKB-KW"/>
</dbReference>
<evidence type="ECO:0000256" key="3">
    <source>
        <dbReference type="ARBA" id="ARBA00004799"/>
    </source>
</evidence>
<evidence type="ECO:0000256" key="20">
    <source>
        <dbReference type="ARBA" id="ARBA00049035"/>
    </source>
</evidence>
<feature type="domain" description="Mur ligase C-terminal" evidence="23">
    <location>
        <begin position="268"/>
        <end position="387"/>
    </location>
</feature>
<proteinExistence type="inferred from homology"/>
<dbReference type="GO" id="GO:0004326">
    <property type="term" value="F:tetrahydrofolylpolyglutamate synthase activity"/>
    <property type="evidence" value="ECO:0007669"/>
    <property type="project" value="UniProtKB-EC"/>
</dbReference>
<comment type="cofactor">
    <cofactor evidence="1">
        <name>Mg(2+)</name>
        <dbReference type="ChEBI" id="CHEBI:18420"/>
    </cofactor>
</comment>
<dbReference type="InterPro" id="IPR036615">
    <property type="entry name" value="Mur_ligase_C_dom_sf"/>
</dbReference>
<comment type="catalytic activity">
    <reaction evidence="20">
        <text>(6R)-5,10-methylenetetrahydrofolyl-(gamma-L-Glu)(n) + L-glutamate + ATP = (6R)-5,10-methylenetetrahydrofolyl-(gamma-L-Glu)(n+1) + ADP + phosphate + H(+)</text>
        <dbReference type="Rhea" id="RHEA:51912"/>
        <dbReference type="Rhea" id="RHEA-COMP:13257"/>
        <dbReference type="Rhea" id="RHEA-COMP:13258"/>
        <dbReference type="ChEBI" id="CHEBI:15378"/>
        <dbReference type="ChEBI" id="CHEBI:29985"/>
        <dbReference type="ChEBI" id="CHEBI:30616"/>
        <dbReference type="ChEBI" id="CHEBI:43474"/>
        <dbReference type="ChEBI" id="CHEBI:136572"/>
        <dbReference type="ChEBI" id="CHEBI:456216"/>
        <dbReference type="EC" id="6.3.2.17"/>
    </reaction>
</comment>
<keyword evidence="12 22" id="KW-0067">ATP-binding</keyword>
<evidence type="ECO:0000256" key="16">
    <source>
        <dbReference type="ARBA" id="ARBA00030592"/>
    </source>
</evidence>
<dbReference type="RefSeq" id="WP_200309788.1">
    <property type="nucleotide sequence ID" value="NZ_JAENIM010000008.1"/>
</dbReference>
<dbReference type="GO" id="GO:0005737">
    <property type="term" value="C:cytoplasm"/>
    <property type="evidence" value="ECO:0007669"/>
    <property type="project" value="TreeGrafter"/>
</dbReference>
<evidence type="ECO:0000256" key="1">
    <source>
        <dbReference type="ARBA" id="ARBA00001946"/>
    </source>
</evidence>
<evidence type="ECO:0000256" key="5">
    <source>
        <dbReference type="ARBA" id="ARBA00008276"/>
    </source>
</evidence>
<dbReference type="Gene3D" id="3.40.1190.10">
    <property type="entry name" value="Mur-like, catalytic domain"/>
    <property type="match status" value="1"/>
</dbReference>
<comment type="catalytic activity">
    <reaction evidence="18">
        <text>(6S)-5,6,7,8-tetrahydrofolyl-(gamma-L-Glu)(n) + L-glutamate + ATP = (6S)-5,6,7,8-tetrahydrofolyl-(gamma-L-Glu)(n+1) + ADP + phosphate + H(+)</text>
        <dbReference type="Rhea" id="RHEA:10580"/>
        <dbReference type="Rhea" id="RHEA-COMP:14738"/>
        <dbReference type="Rhea" id="RHEA-COMP:14740"/>
        <dbReference type="ChEBI" id="CHEBI:15378"/>
        <dbReference type="ChEBI" id="CHEBI:29985"/>
        <dbReference type="ChEBI" id="CHEBI:30616"/>
        <dbReference type="ChEBI" id="CHEBI:43474"/>
        <dbReference type="ChEBI" id="CHEBI:141005"/>
        <dbReference type="ChEBI" id="CHEBI:456216"/>
        <dbReference type="EC" id="6.3.2.17"/>
    </reaction>
</comment>
<keyword evidence="13" id="KW-0460">Magnesium</keyword>
<sequence>MDYQESIDWLYATQQFGIKLGLDAPRRLLREYLAMPKAETKVIHIAGTNGKGSTSAMIDSLARHCGRKTGLFTSPHLIDYRERIRVNGEMIEQQTVADSLTELRELVASWPHHPTFFELTLAVAMKHFRQRECEIIILETGMGGKLDATTAVPADLHLITPIALDHCEYLGDTLDKVAEEKAGIITSSNPVISARQSALAHAVIEEKASEMRAPIEFITEPINGYALSLKGPHQRENAALALHACHALQLPISVDCVRQALANTSWPGRFEPITDSAGRHFILDGAHNPQAAGTLVDTWLEEFPNQPATIIFSAVEDKDISSVLEVINKIASHIHLCPIDSPRALSTEQLAAACPADSNTSQHPNLSAALAAAATENPASPVLICGSLFLIGQAKAELTGTATRPSSQ</sequence>
<comment type="similarity">
    <text evidence="5 22">Belongs to the folylpolyglutamate synthase family.</text>
</comment>
<dbReference type="GO" id="GO:0046656">
    <property type="term" value="P:folic acid biosynthetic process"/>
    <property type="evidence" value="ECO:0007669"/>
    <property type="project" value="UniProtKB-KW"/>
</dbReference>
<comment type="function">
    <text evidence="2">Functions in two distinct reactions of the de novo folate biosynthetic pathway. Catalyzes the addition of a glutamate residue to dihydropteroate (7,8-dihydropteroate or H2Pte) to form dihydrofolate (7,8-dihydrofolate monoglutamate or H2Pte-Glu). Also catalyzes successive additions of L-glutamate to tetrahydrofolate or 10-formyltetrahydrofolate or 5,10-methylenetetrahydrofolate, leading to folylpolyglutamate derivatives.</text>
</comment>
<evidence type="ECO:0000256" key="2">
    <source>
        <dbReference type="ARBA" id="ARBA00002714"/>
    </source>
</evidence>
<evidence type="ECO:0000256" key="10">
    <source>
        <dbReference type="ARBA" id="ARBA00022723"/>
    </source>
</evidence>
<keyword evidence="26" id="KW-1185">Reference proteome</keyword>
<name>A0A8J7SIS0_9BACT</name>
<keyword evidence="14" id="KW-0289">Folate biosynthesis</keyword>
<dbReference type="PIRSF" id="PIRSF001563">
    <property type="entry name" value="Folylpolyglu_synth"/>
    <property type="match status" value="1"/>
</dbReference>
<keyword evidence="9 22" id="KW-0436">Ligase</keyword>
<organism evidence="25 26">
    <name type="scientific">Persicirhabdus sediminis</name>
    <dbReference type="NCBI Taxonomy" id="454144"/>
    <lineage>
        <taxon>Bacteria</taxon>
        <taxon>Pseudomonadati</taxon>
        <taxon>Verrucomicrobiota</taxon>
        <taxon>Verrucomicrobiia</taxon>
        <taxon>Verrucomicrobiales</taxon>
        <taxon>Verrucomicrobiaceae</taxon>
        <taxon>Persicirhabdus</taxon>
    </lineage>
</organism>
<keyword evidence="11 22" id="KW-0547">Nucleotide-binding</keyword>
<evidence type="ECO:0000256" key="13">
    <source>
        <dbReference type="ARBA" id="ARBA00022842"/>
    </source>
</evidence>
<dbReference type="EC" id="6.3.2.17" evidence="7"/>
<evidence type="ECO:0000256" key="4">
    <source>
        <dbReference type="ARBA" id="ARBA00005150"/>
    </source>
</evidence>
<dbReference type="InterPro" id="IPR013221">
    <property type="entry name" value="Mur_ligase_cen"/>
</dbReference>
<dbReference type="Pfam" id="PF02875">
    <property type="entry name" value="Mur_ligase_C"/>
    <property type="match status" value="1"/>
</dbReference>
<dbReference type="SUPFAM" id="SSF53244">
    <property type="entry name" value="MurD-like peptide ligases, peptide-binding domain"/>
    <property type="match status" value="1"/>
</dbReference>
<evidence type="ECO:0000256" key="11">
    <source>
        <dbReference type="ARBA" id="ARBA00022741"/>
    </source>
</evidence>
<accession>A0A8J7SIS0</accession>
<comment type="pathway">
    <text evidence="4">Cofactor biosynthesis; tetrahydrofolylpolyglutamate biosynthesis.</text>
</comment>
<dbReference type="Pfam" id="PF08245">
    <property type="entry name" value="Mur_ligase_M"/>
    <property type="match status" value="1"/>
</dbReference>
<evidence type="ECO:0000256" key="6">
    <source>
        <dbReference type="ARBA" id="ARBA00013023"/>
    </source>
</evidence>
<evidence type="ECO:0000256" key="9">
    <source>
        <dbReference type="ARBA" id="ARBA00022598"/>
    </source>
</evidence>
<feature type="domain" description="Mur ligase central" evidence="24">
    <location>
        <begin position="45"/>
        <end position="189"/>
    </location>
</feature>
<evidence type="ECO:0000256" key="22">
    <source>
        <dbReference type="PIRNR" id="PIRNR001563"/>
    </source>
</evidence>
<keyword evidence="10" id="KW-0479">Metal-binding</keyword>
<evidence type="ECO:0000313" key="26">
    <source>
        <dbReference type="Proteomes" id="UP000624703"/>
    </source>
</evidence>
<evidence type="ECO:0000313" key="25">
    <source>
        <dbReference type="EMBL" id="MBK1789745.1"/>
    </source>
</evidence>
<dbReference type="EMBL" id="JAENIM010000008">
    <property type="protein sequence ID" value="MBK1789745.1"/>
    <property type="molecule type" value="Genomic_DNA"/>
</dbReference>
<evidence type="ECO:0000256" key="7">
    <source>
        <dbReference type="ARBA" id="ARBA00013025"/>
    </source>
</evidence>
<dbReference type="InterPro" id="IPR036565">
    <property type="entry name" value="Mur-like_cat_sf"/>
</dbReference>
<dbReference type="SUPFAM" id="SSF53623">
    <property type="entry name" value="MurD-like peptide ligases, catalytic domain"/>
    <property type="match status" value="1"/>
</dbReference>
<dbReference type="InterPro" id="IPR001645">
    <property type="entry name" value="Folylpolyglutamate_synth"/>
</dbReference>
<dbReference type="GO" id="GO:0005524">
    <property type="term" value="F:ATP binding"/>
    <property type="evidence" value="ECO:0007669"/>
    <property type="project" value="UniProtKB-KW"/>
</dbReference>
<comment type="pathway">
    <text evidence="3">Cofactor biosynthesis; tetrahydrofolate biosynthesis; 7,8-dihydrofolate from 2-amino-4-hydroxy-6-hydroxymethyl-7,8-dihydropteridine diphosphate and 4-aminobenzoate: step 2/2.</text>
</comment>
<dbReference type="NCBIfam" id="TIGR01499">
    <property type="entry name" value="folC"/>
    <property type="match status" value="1"/>
</dbReference>
<evidence type="ECO:0000256" key="21">
    <source>
        <dbReference type="ARBA" id="ARBA00049161"/>
    </source>
</evidence>
<dbReference type="AlphaFoldDB" id="A0A8J7SIS0"/>
<evidence type="ECO:0000259" key="23">
    <source>
        <dbReference type="Pfam" id="PF02875"/>
    </source>
</evidence>
<evidence type="ECO:0000256" key="12">
    <source>
        <dbReference type="ARBA" id="ARBA00022840"/>
    </source>
</evidence>
<protein>
    <recommendedName>
        <fullName evidence="8">Dihydrofolate synthase/folylpolyglutamate synthase</fullName>
        <ecNumber evidence="6">6.3.2.12</ecNumber>
        <ecNumber evidence="7">6.3.2.17</ecNumber>
    </recommendedName>
    <alternativeName>
        <fullName evidence="17">Folylpoly-gamma-glutamate synthetase-dihydrofolate synthetase</fullName>
    </alternativeName>
    <alternativeName>
        <fullName evidence="15">Folylpolyglutamate synthetase</fullName>
    </alternativeName>
    <alternativeName>
        <fullName evidence="16">Tetrahydrofolylpolyglutamate synthase</fullName>
    </alternativeName>
</protein>
<evidence type="ECO:0000256" key="17">
    <source>
        <dbReference type="ARBA" id="ARBA00032510"/>
    </source>
</evidence>
<evidence type="ECO:0000256" key="15">
    <source>
        <dbReference type="ARBA" id="ARBA00030048"/>
    </source>
</evidence>
<dbReference type="PANTHER" id="PTHR11136">
    <property type="entry name" value="FOLYLPOLYGLUTAMATE SYNTHASE-RELATED"/>
    <property type="match status" value="1"/>
</dbReference>
<dbReference type="Gene3D" id="3.90.190.20">
    <property type="entry name" value="Mur ligase, C-terminal domain"/>
    <property type="match status" value="1"/>
</dbReference>
<comment type="caution">
    <text evidence="25">The sequence shown here is derived from an EMBL/GenBank/DDBJ whole genome shotgun (WGS) entry which is preliminary data.</text>
</comment>
<dbReference type="EC" id="6.3.2.12" evidence="6"/>
<evidence type="ECO:0000259" key="24">
    <source>
        <dbReference type="Pfam" id="PF08245"/>
    </source>
</evidence>
<evidence type="ECO:0000256" key="8">
    <source>
        <dbReference type="ARBA" id="ARBA00019357"/>
    </source>
</evidence>
<gene>
    <name evidence="25" type="ORF">JIN82_01105</name>
</gene>
<evidence type="ECO:0000256" key="19">
    <source>
        <dbReference type="ARBA" id="ARBA00047808"/>
    </source>
</evidence>
<dbReference type="GO" id="GO:0008841">
    <property type="term" value="F:dihydrofolate synthase activity"/>
    <property type="evidence" value="ECO:0007669"/>
    <property type="project" value="UniProtKB-EC"/>
</dbReference>
<evidence type="ECO:0000256" key="14">
    <source>
        <dbReference type="ARBA" id="ARBA00022909"/>
    </source>
</evidence>
<evidence type="ECO:0000256" key="18">
    <source>
        <dbReference type="ARBA" id="ARBA00047493"/>
    </source>
</evidence>
<dbReference type="InterPro" id="IPR004101">
    <property type="entry name" value="Mur_ligase_C"/>
</dbReference>
<dbReference type="FunFam" id="3.40.1190.10:FF:000011">
    <property type="entry name" value="Folylpolyglutamate synthase/dihydrofolate synthase"/>
    <property type="match status" value="1"/>
</dbReference>